<dbReference type="Pfam" id="PF02767">
    <property type="entry name" value="DNA_pol3_beta_2"/>
    <property type="match status" value="1"/>
</dbReference>
<dbReference type="Gene3D" id="3.70.10.10">
    <property type="match status" value="1"/>
</dbReference>
<dbReference type="PANTHER" id="PTHR30478">
    <property type="entry name" value="DNA POLYMERASE III SUBUNIT BETA"/>
    <property type="match status" value="1"/>
</dbReference>
<keyword evidence="9" id="KW-0238">DNA-binding</keyword>
<evidence type="ECO:0000259" key="13">
    <source>
        <dbReference type="Pfam" id="PF02767"/>
    </source>
</evidence>
<evidence type="ECO:0000256" key="11">
    <source>
        <dbReference type="ARBA" id="ARBA00033276"/>
    </source>
</evidence>
<protein>
    <recommendedName>
        <fullName evidence="3">Beta sliding clamp</fullName>
    </recommendedName>
    <alternativeName>
        <fullName evidence="11">Beta-clamp processivity factor</fullName>
    </alternativeName>
    <alternativeName>
        <fullName evidence="10">DNA polymerase III beta sliding clamp subunit</fullName>
    </alternativeName>
</protein>
<dbReference type="NCBIfam" id="TIGR00663">
    <property type="entry name" value="dnan"/>
    <property type="match status" value="1"/>
</dbReference>
<accession>A0ABT0ESG2</accession>
<dbReference type="SMART" id="SM00480">
    <property type="entry name" value="POL3Bc"/>
    <property type="match status" value="1"/>
</dbReference>
<evidence type="ECO:0000259" key="12">
    <source>
        <dbReference type="Pfam" id="PF00712"/>
    </source>
</evidence>
<keyword evidence="4" id="KW-0963">Cytoplasm</keyword>
<keyword evidence="8" id="KW-0239">DNA-directed DNA polymerase</keyword>
<dbReference type="Pfam" id="PF02768">
    <property type="entry name" value="DNA_pol3_beta_3"/>
    <property type="match status" value="1"/>
</dbReference>
<dbReference type="InterPro" id="IPR022637">
    <property type="entry name" value="DNA_polIII_beta_cen"/>
</dbReference>
<dbReference type="InterPro" id="IPR022634">
    <property type="entry name" value="DNA_polIII_beta_N"/>
</dbReference>
<evidence type="ECO:0000256" key="6">
    <source>
        <dbReference type="ARBA" id="ARBA00022695"/>
    </source>
</evidence>
<keyword evidence="16" id="KW-1185">Reference proteome</keyword>
<proteinExistence type="inferred from homology"/>
<reference evidence="15 16" key="1">
    <citation type="submission" date="2022-02" db="EMBL/GenBank/DDBJ databases">
        <title>Comparative genomics of the first Antarctic Pseudomonas spp. capable of biotransforming 2,4,6-Trinitrotoluene.</title>
        <authorList>
            <person name="Cabrera M.A."/>
            <person name="Marquez S.L."/>
            <person name="Perez-Donoso J.M."/>
        </authorList>
    </citation>
    <scope>NUCLEOTIDE SEQUENCE [LARGE SCALE GENOMIC DNA]</scope>
    <source>
        <strain evidence="15 16">TNT19</strain>
    </source>
</reference>
<evidence type="ECO:0000256" key="10">
    <source>
        <dbReference type="ARBA" id="ARBA00030988"/>
    </source>
</evidence>
<dbReference type="RefSeq" id="WP_247285554.1">
    <property type="nucleotide sequence ID" value="NZ_JAKNRW010000001.1"/>
</dbReference>
<evidence type="ECO:0000259" key="14">
    <source>
        <dbReference type="Pfam" id="PF02768"/>
    </source>
</evidence>
<dbReference type="InterPro" id="IPR046938">
    <property type="entry name" value="DNA_clamp_sf"/>
</dbReference>
<dbReference type="GO" id="GO:0003887">
    <property type="term" value="F:DNA-directed DNA polymerase activity"/>
    <property type="evidence" value="ECO:0007669"/>
    <property type="project" value="UniProtKB-EC"/>
</dbReference>
<dbReference type="Gene3D" id="3.10.150.10">
    <property type="entry name" value="DNA Polymerase III, subunit A, domain 2"/>
    <property type="match status" value="1"/>
</dbReference>
<dbReference type="InterPro" id="IPR022635">
    <property type="entry name" value="DNA_polIII_beta_C"/>
</dbReference>
<comment type="subcellular location">
    <subcellularLocation>
        <location evidence="1">Cytoplasm</location>
    </subcellularLocation>
</comment>
<evidence type="ECO:0000256" key="7">
    <source>
        <dbReference type="ARBA" id="ARBA00022705"/>
    </source>
</evidence>
<evidence type="ECO:0000256" key="3">
    <source>
        <dbReference type="ARBA" id="ARBA00021035"/>
    </source>
</evidence>
<dbReference type="EMBL" id="JAKNRW010000001">
    <property type="protein sequence ID" value="MCK1788663.1"/>
    <property type="molecule type" value="Genomic_DNA"/>
</dbReference>
<evidence type="ECO:0000256" key="5">
    <source>
        <dbReference type="ARBA" id="ARBA00022679"/>
    </source>
</evidence>
<dbReference type="PANTHER" id="PTHR30478:SF0">
    <property type="entry name" value="BETA SLIDING CLAMP"/>
    <property type="match status" value="1"/>
</dbReference>
<evidence type="ECO:0000256" key="4">
    <source>
        <dbReference type="ARBA" id="ARBA00022490"/>
    </source>
</evidence>
<comment type="caution">
    <text evidence="15">The sequence shown here is derived from an EMBL/GenBank/DDBJ whole genome shotgun (WGS) entry which is preliminary data.</text>
</comment>
<gene>
    <name evidence="15" type="primary">dnaN</name>
    <name evidence="15" type="ORF">L9059_00350</name>
</gene>
<keyword evidence="7" id="KW-0235">DNA replication</keyword>
<dbReference type="InterPro" id="IPR001001">
    <property type="entry name" value="DNA_polIII_beta"/>
</dbReference>
<evidence type="ECO:0000256" key="8">
    <source>
        <dbReference type="ARBA" id="ARBA00022932"/>
    </source>
</evidence>
<sequence>MKISIKSSDLAHYLKTVCRVPDRKSTDVFGHLLLEVDSSQLRFSAHNGHKQMTLAIAPDLYSLVGEAFRICVPAQKFDSVIGALPKDAAVSIQLAETKVVIASGRSRFTLATLPAEQFPVMEFTADQSKGDLLIPGETLSASIRQIGFCAARSDCRSFLNGIFFEFRDGTMTLAASDGYRMGVIDVPVEGAPMQHFILPSTCIEDVCQFVGSGPVLISTSGSMARFTRDGGVLHTKLIDGKYPDYRRLVDSAAKGDVARVTRDDLAGAIARVTLLSEGTMPLVRMTITSDAISVQSVGGGVEDVANDVLPCDYHAEPLEIGFNGVFTNEIIRSLGDKECDLFFNSSGSGTLLRGRNSASTSFVLMPARL</sequence>
<keyword evidence="6 15" id="KW-0548">Nucleotidyltransferase</keyword>
<dbReference type="SUPFAM" id="SSF55979">
    <property type="entry name" value="DNA clamp"/>
    <property type="match status" value="3"/>
</dbReference>
<feature type="domain" description="DNA polymerase III beta sliding clamp N-terminal" evidence="12">
    <location>
        <begin position="1"/>
        <end position="121"/>
    </location>
</feature>
<dbReference type="Pfam" id="PF00712">
    <property type="entry name" value="DNA_pol3_beta"/>
    <property type="match status" value="1"/>
</dbReference>
<evidence type="ECO:0000256" key="2">
    <source>
        <dbReference type="ARBA" id="ARBA00010752"/>
    </source>
</evidence>
<evidence type="ECO:0000256" key="1">
    <source>
        <dbReference type="ARBA" id="ARBA00004496"/>
    </source>
</evidence>
<organism evidence="15 16">
    <name type="scientific">Pseudomonas violetae</name>
    <dbReference type="NCBI Taxonomy" id="2915813"/>
    <lineage>
        <taxon>Bacteria</taxon>
        <taxon>Pseudomonadati</taxon>
        <taxon>Pseudomonadota</taxon>
        <taxon>Gammaproteobacteria</taxon>
        <taxon>Pseudomonadales</taxon>
        <taxon>Pseudomonadaceae</taxon>
        <taxon>Pseudomonas</taxon>
    </lineage>
</organism>
<dbReference type="Proteomes" id="UP001299876">
    <property type="component" value="Unassembled WGS sequence"/>
</dbReference>
<keyword evidence="5 15" id="KW-0808">Transferase</keyword>
<evidence type="ECO:0000313" key="15">
    <source>
        <dbReference type="EMBL" id="MCK1788663.1"/>
    </source>
</evidence>
<feature type="domain" description="DNA polymerase III beta sliding clamp central" evidence="13">
    <location>
        <begin position="134"/>
        <end position="244"/>
    </location>
</feature>
<feature type="domain" description="DNA polymerase III beta sliding clamp C-terminal" evidence="14">
    <location>
        <begin position="257"/>
        <end position="368"/>
    </location>
</feature>
<comment type="similarity">
    <text evidence="2">Belongs to the beta sliding clamp family.</text>
</comment>
<dbReference type="CDD" id="cd00140">
    <property type="entry name" value="beta_clamp"/>
    <property type="match status" value="1"/>
</dbReference>
<evidence type="ECO:0000313" key="16">
    <source>
        <dbReference type="Proteomes" id="UP001299876"/>
    </source>
</evidence>
<name>A0ABT0ESG2_9PSED</name>
<evidence type="ECO:0000256" key="9">
    <source>
        <dbReference type="ARBA" id="ARBA00023125"/>
    </source>
</evidence>